<comment type="caution">
    <text evidence="2">The sequence shown here is derived from an EMBL/GenBank/DDBJ whole genome shotgun (WGS) entry which is preliminary data.</text>
</comment>
<dbReference type="Proteomes" id="UP000614996">
    <property type="component" value="Unassembled WGS sequence"/>
</dbReference>
<feature type="region of interest" description="Disordered" evidence="1">
    <location>
        <begin position="1"/>
        <end position="33"/>
    </location>
</feature>
<reference evidence="3" key="1">
    <citation type="journal article" date="2021" name="Int. J. Syst. Evol. Microbiol.">
        <title>Actinocatenispora comari sp. nov., an endophytic actinomycete isolated from aerial parts of Comarum salesowianum.</title>
        <authorList>
            <person name="Oyunbileg N."/>
            <person name="Iizaka Y."/>
            <person name="Hamada M."/>
            <person name="Davaapurev B.O."/>
            <person name="Fukumoto A."/>
            <person name="Tsetseg B."/>
            <person name="Kato F."/>
            <person name="Tamura T."/>
            <person name="Batkhuu J."/>
            <person name="Anzai Y."/>
        </authorList>
    </citation>
    <scope>NUCLEOTIDE SEQUENCE [LARGE SCALE GENOMIC DNA]</scope>
    <source>
        <strain evidence="3">NUM-2625</strain>
    </source>
</reference>
<name>A0A8J4AGZ2_9ACTN</name>
<evidence type="ECO:0000313" key="3">
    <source>
        <dbReference type="Proteomes" id="UP000614996"/>
    </source>
</evidence>
<evidence type="ECO:0008006" key="4">
    <source>
        <dbReference type="Google" id="ProtNLM"/>
    </source>
</evidence>
<sequence length="105" mass="11480">MRLLVNMSDKQCQVSKAATEKLDGEKRQKRNRDGLPMWTVQMIVLDSTGAEVINVTTAGEKPDVTVGQPVTPVELEALPWNTNGKHGVAYRAVELKKLPAPKNAA</sequence>
<organism evidence="2 3">
    <name type="scientific">Actinocatenispora comari</name>
    <dbReference type="NCBI Taxonomy" id="2807577"/>
    <lineage>
        <taxon>Bacteria</taxon>
        <taxon>Bacillati</taxon>
        <taxon>Actinomycetota</taxon>
        <taxon>Actinomycetes</taxon>
        <taxon>Micromonosporales</taxon>
        <taxon>Micromonosporaceae</taxon>
        <taxon>Actinocatenispora</taxon>
    </lineage>
</organism>
<evidence type="ECO:0000313" key="2">
    <source>
        <dbReference type="EMBL" id="GIL30450.1"/>
    </source>
</evidence>
<protein>
    <recommendedName>
        <fullName evidence="4">Regulatory protein</fullName>
    </recommendedName>
</protein>
<dbReference type="RefSeq" id="WP_207128096.1">
    <property type="nucleotide sequence ID" value="NZ_BOPO01000117.1"/>
</dbReference>
<dbReference type="EMBL" id="BOPO01000117">
    <property type="protein sequence ID" value="GIL30450.1"/>
    <property type="molecule type" value="Genomic_DNA"/>
</dbReference>
<proteinExistence type="predicted"/>
<accession>A0A8J4AGZ2</accession>
<gene>
    <name evidence="2" type="ORF">NUM_57040</name>
</gene>
<keyword evidence="3" id="KW-1185">Reference proteome</keyword>
<evidence type="ECO:0000256" key="1">
    <source>
        <dbReference type="SAM" id="MobiDB-lite"/>
    </source>
</evidence>
<dbReference type="AlphaFoldDB" id="A0A8J4AGZ2"/>